<dbReference type="PATRIC" id="fig|42253.5.peg.373"/>
<gene>
    <name evidence="3" type="ORF">NITMOv2_0385</name>
</gene>
<protein>
    <recommendedName>
        <fullName evidence="2">PilZ domain-containing protein</fullName>
    </recommendedName>
</protein>
<evidence type="ECO:0000313" key="3">
    <source>
        <dbReference type="EMBL" id="ALA56821.1"/>
    </source>
</evidence>
<dbReference type="Pfam" id="PF07238">
    <property type="entry name" value="PilZ"/>
    <property type="match status" value="1"/>
</dbReference>
<proteinExistence type="predicted"/>
<dbReference type="EMBL" id="CP011801">
    <property type="protein sequence ID" value="ALA56821.1"/>
    <property type="molecule type" value="Genomic_DNA"/>
</dbReference>
<dbReference type="Gene3D" id="2.40.10.220">
    <property type="entry name" value="predicted glycosyltransferase like domains"/>
    <property type="match status" value="1"/>
</dbReference>
<dbReference type="STRING" id="42253.NITMOv2_0385"/>
<evidence type="ECO:0000259" key="2">
    <source>
        <dbReference type="Pfam" id="PF07238"/>
    </source>
</evidence>
<organism evidence="3 4">
    <name type="scientific">Nitrospira moscoviensis</name>
    <dbReference type="NCBI Taxonomy" id="42253"/>
    <lineage>
        <taxon>Bacteria</taxon>
        <taxon>Pseudomonadati</taxon>
        <taxon>Nitrospirota</taxon>
        <taxon>Nitrospiria</taxon>
        <taxon>Nitrospirales</taxon>
        <taxon>Nitrospiraceae</taxon>
        <taxon>Nitrospira</taxon>
    </lineage>
</organism>
<dbReference type="OrthoDB" id="9796826at2"/>
<dbReference type="AlphaFoldDB" id="A0A0K2G764"/>
<accession>A0A0K2G764</accession>
<feature type="domain" description="PilZ" evidence="2">
    <location>
        <begin position="40"/>
        <end position="134"/>
    </location>
</feature>
<dbReference type="SUPFAM" id="SSF141371">
    <property type="entry name" value="PilZ domain-like"/>
    <property type="match status" value="1"/>
</dbReference>
<evidence type="ECO:0000313" key="4">
    <source>
        <dbReference type="Proteomes" id="UP000069205"/>
    </source>
</evidence>
<feature type="region of interest" description="Disordered" evidence="1">
    <location>
        <begin position="1"/>
        <end position="46"/>
    </location>
</feature>
<dbReference type="KEGG" id="nmv:NITMOv2_0385"/>
<evidence type="ECO:0000256" key="1">
    <source>
        <dbReference type="SAM" id="MobiDB-lite"/>
    </source>
</evidence>
<reference evidence="3 4" key="1">
    <citation type="journal article" date="2015" name="Proc. Natl. Acad. Sci. U.S.A.">
        <title>Expanded metabolic versatility of ubiquitous nitrite-oxidizing bacteria from the genus Nitrospira.</title>
        <authorList>
            <person name="Koch H."/>
            <person name="Lucker S."/>
            <person name="Albertsen M."/>
            <person name="Kitzinger K."/>
            <person name="Herbold C."/>
            <person name="Spieck E."/>
            <person name="Nielsen P.H."/>
            <person name="Wagner M."/>
            <person name="Daims H."/>
        </authorList>
    </citation>
    <scope>NUCLEOTIDE SEQUENCE [LARGE SCALE GENOMIC DNA]</scope>
    <source>
        <strain evidence="3 4">NSP M-1</strain>
    </source>
</reference>
<name>A0A0K2G764_NITMO</name>
<dbReference type="GO" id="GO:0035438">
    <property type="term" value="F:cyclic-di-GMP binding"/>
    <property type="evidence" value="ECO:0007669"/>
    <property type="project" value="InterPro"/>
</dbReference>
<dbReference type="Proteomes" id="UP000069205">
    <property type="component" value="Chromosome"/>
</dbReference>
<keyword evidence="4" id="KW-1185">Reference proteome</keyword>
<dbReference type="InterPro" id="IPR009875">
    <property type="entry name" value="PilZ_domain"/>
</dbReference>
<dbReference type="RefSeq" id="WP_083447674.1">
    <property type="nucleotide sequence ID" value="NZ_CP011801.1"/>
</dbReference>
<sequence>MKRNSLARMSEKQMGVSASRRLTSPFAPSAKTSVKRSSRERRVQPRFTAQFRGTFSGVRDEGQGRTLDISAGGCKIESDMPVTVGESFECRLHVPGLDWPLRIDEVTVRWVEGKLSGIAFTRMRQDEAVKLTRVLGELEQND</sequence>